<evidence type="ECO:0008006" key="3">
    <source>
        <dbReference type="Google" id="ProtNLM"/>
    </source>
</evidence>
<evidence type="ECO:0000313" key="1">
    <source>
        <dbReference type="EMBL" id="RZF21032.1"/>
    </source>
</evidence>
<protein>
    <recommendedName>
        <fullName evidence="3">HPt domain-containing protein</fullName>
    </recommendedName>
</protein>
<evidence type="ECO:0000313" key="2">
    <source>
        <dbReference type="Proteomes" id="UP000443582"/>
    </source>
</evidence>
<accession>A0ABY0IDK5</accession>
<dbReference type="Proteomes" id="UP000443582">
    <property type="component" value="Unassembled WGS sequence"/>
</dbReference>
<gene>
    <name evidence="1" type="ORF">DAY19_13710</name>
</gene>
<comment type="caution">
    <text evidence="1">The sequence shown here is derived from an EMBL/GenBank/DDBJ whole genome shotgun (WGS) entry which is preliminary data.</text>
</comment>
<dbReference type="RefSeq" id="WP_115363430.1">
    <property type="nucleotide sequence ID" value="NZ_QDKL01000003.1"/>
</dbReference>
<name>A0ABY0IDK5_9BACT</name>
<dbReference type="EMBL" id="QDKL01000003">
    <property type="protein sequence ID" value="RZF21032.1"/>
    <property type="molecule type" value="Genomic_DNA"/>
</dbReference>
<keyword evidence="2" id="KW-1185">Reference proteome</keyword>
<proteinExistence type="predicted"/>
<organism evidence="1 2">
    <name type="scientific">Halobacteriovorax vibrionivorans</name>
    <dbReference type="NCBI Taxonomy" id="2152716"/>
    <lineage>
        <taxon>Bacteria</taxon>
        <taxon>Pseudomonadati</taxon>
        <taxon>Bdellovibrionota</taxon>
        <taxon>Bacteriovoracia</taxon>
        <taxon>Bacteriovoracales</taxon>
        <taxon>Halobacteriovoraceae</taxon>
        <taxon>Halobacteriovorax</taxon>
    </lineage>
</organism>
<sequence>MNDLEMKLLLAKNLQGRMKHITDQLIHLKDYPEQWSDFKEIINMKINHVINDSITLGSEKAAHYMALLQNQLNDEFCNETIDIIREQFDEVLKALDAYGPEILINNPTQVNFAH</sequence>
<reference evidence="2" key="1">
    <citation type="journal article" date="2019" name="Int. J. Syst. Evol. Microbiol.">
        <title>Halobacteriovorax valvorus sp. nov., a novel prokaryotic predator isolated from coastal seawater of China.</title>
        <authorList>
            <person name="Chen M.-X."/>
        </authorList>
    </citation>
    <scope>NUCLEOTIDE SEQUENCE [LARGE SCALE GENOMIC DNA]</scope>
    <source>
        <strain evidence="2">BL9</strain>
    </source>
</reference>